<sequence>MSLLHSCLQTALLPVSGLEHFTRAPYGAIRLVGWWSVNLKSILEHISQRGRHSSEPYFSRRMNELDKQEAGLC</sequence>
<accession>A0A3N4J9C3</accession>
<evidence type="ECO:0000313" key="1">
    <source>
        <dbReference type="EMBL" id="RPA93897.1"/>
    </source>
</evidence>
<dbReference type="Proteomes" id="UP000276215">
    <property type="component" value="Unassembled WGS sequence"/>
</dbReference>
<evidence type="ECO:0000313" key="2">
    <source>
        <dbReference type="Proteomes" id="UP000276215"/>
    </source>
</evidence>
<reference evidence="1 2" key="1">
    <citation type="journal article" date="2018" name="Nat. Ecol. Evol.">
        <title>Pezizomycetes genomes reveal the molecular basis of ectomycorrhizal truffle lifestyle.</title>
        <authorList>
            <person name="Murat C."/>
            <person name="Payen T."/>
            <person name="Noel B."/>
            <person name="Kuo A."/>
            <person name="Morin E."/>
            <person name="Chen J."/>
            <person name="Kohler A."/>
            <person name="Krizsan K."/>
            <person name="Balestrini R."/>
            <person name="Da Silva C."/>
            <person name="Montanini B."/>
            <person name="Hainaut M."/>
            <person name="Levati E."/>
            <person name="Barry K.W."/>
            <person name="Belfiori B."/>
            <person name="Cichocki N."/>
            <person name="Clum A."/>
            <person name="Dockter R.B."/>
            <person name="Fauchery L."/>
            <person name="Guy J."/>
            <person name="Iotti M."/>
            <person name="Le Tacon F."/>
            <person name="Lindquist E.A."/>
            <person name="Lipzen A."/>
            <person name="Malagnac F."/>
            <person name="Mello A."/>
            <person name="Molinier V."/>
            <person name="Miyauchi S."/>
            <person name="Poulain J."/>
            <person name="Riccioni C."/>
            <person name="Rubini A."/>
            <person name="Sitrit Y."/>
            <person name="Splivallo R."/>
            <person name="Traeger S."/>
            <person name="Wang M."/>
            <person name="Zifcakova L."/>
            <person name="Wipf D."/>
            <person name="Zambonelli A."/>
            <person name="Paolocci F."/>
            <person name="Nowrousian M."/>
            <person name="Ottonello S."/>
            <person name="Baldrian P."/>
            <person name="Spatafora J.W."/>
            <person name="Henrissat B."/>
            <person name="Nagy L.G."/>
            <person name="Aury J.M."/>
            <person name="Wincker P."/>
            <person name="Grigoriev I.V."/>
            <person name="Bonfante P."/>
            <person name="Martin F.M."/>
        </authorList>
    </citation>
    <scope>NUCLEOTIDE SEQUENCE [LARGE SCALE GENOMIC DNA]</scope>
    <source>
        <strain evidence="1 2">120613-1</strain>
    </source>
</reference>
<organism evidence="1 2">
    <name type="scientific">Choiromyces venosus 120613-1</name>
    <dbReference type="NCBI Taxonomy" id="1336337"/>
    <lineage>
        <taxon>Eukaryota</taxon>
        <taxon>Fungi</taxon>
        <taxon>Dikarya</taxon>
        <taxon>Ascomycota</taxon>
        <taxon>Pezizomycotina</taxon>
        <taxon>Pezizomycetes</taxon>
        <taxon>Pezizales</taxon>
        <taxon>Tuberaceae</taxon>
        <taxon>Choiromyces</taxon>
    </lineage>
</organism>
<dbReference type="EMBL" id="ML120445">
    <property type="protein sequence ID" value="RPA93897.1"/>
    <property type="molecule type" value="Genomic_DNA"/>
</dbReference>
<proteinExistence type="predicted"/>
<keyword evidence="2" id="KW-1185">Reference proteome</keyword>
<dbReference type="AlphaFoldDB" id="A0A3N4J9C3"/>
<name>A0A3N4J9C3_9PEZI</name>
<protein>
    <submittedName>
        <fullName evidence="1">Uncharacterized protein</fullName>
    </submittedName>
</protein>
<gene>
    <name evidence="1" type="ORF">L873DRAFT_1815214</name>
</gene>